<dbReference type="PANTHER" id="PTHR42949:SF3">
    <property type="entry name" value="ANAEROBIC GLYCEROL-3-PHOSPHATE DEHYDROGENASE SUBUNIT B"/>
    <property type="match status" value="1"/>
</dbReference>
<organism evidence="3 4">
    <name type="scientific">Jeotgalicoccus aerolatus</name>
    <dbReference type="NCBI Taxonomy" id="709510"/>
    <lineage>
        <taxon>Bacteria</taxon>
        <taxon>Bacillati</taxon>
        <taxon>Bacillota</taxon>
        <taxon>Bacilli</taxon>
        <taxon>Bacillales</taxon>
        <taxon>Staphylococcaceae</taxon>
        <taxon>Jeotgalicoccus</taxon>
    </lineage>
</organism>
<evidence type="ECO:0000313" key="3">
    <source>
        <dbReference type="EMBL" id="SDK26879.1"/>
    </source>
</evidence>
<dbReference type="OrthoDB" id="9801699at2"/>
<proteinExistence type="predicted"/>
<dbReference type="AlphaFoldDB" id="A0A1G9AHP1"/>
<dbReference type="Gene3D" id="1.10.10.1100">
    <property type="entry name" value="BFD-like [2Fe-2S]-binding domain"/>
    <property type="match status" value="1"/>
</dbReference>
<name>A0A1G9AHP1_9STAP</name>
<dbReference type="InterPro" id="IPR041854">
    <property type="entry name" value="BFD-like_2Fe2S-bd_dom_sf"/>
</dbReference>
<gene>
    <name evidence="3" type="ORF">SAMN05216187_106139</name>
</gene>
<dbReference type="Pfam" id="PF04324">
    <property type="entry name" value="Fer2_BFD"/>
    <property type="match status" value="1"/>
</dbReference>
<evidence type="ECO:0000259" key="2">
    <source>
        <dbReference type="Pfam" id="PF04324"/>
    </source>
</evidence>
<dbReference type="STRING" id="586411.SAMN05216187_106139"/>
<evidence type="ECO:0000256" key="1">
    <source>
        <dbReference type="ARBA" id="ARBA00023002"/>
    </source>
</evidence>
<dbReference type="InterPro" id="IPR007419">
    <property type="entry name" value="BFD-like_2Fe2S-bd_dom"/>
</dbReference>
<accession>A0A1G9AHP1</accession>
<dbReference type="GO" id="GO:0016491">
    <property type="term" value="F:oxidoreductase activity"/>
    <property type="evidence" value="ECO:0007669"/>
    <property type="project" value="UniProtKB-KW"/>
</dbReference>
<dbReference type="RefSeq" id="WP_092597701.1">
    <property type="nucleotide sequence ID" value="NZ_FNFI01000006.1"/>
</dbReference>
<dbReference type="EMBL" id="FNFI01000006">
    <property type="protein sequence ID" value="SDK26879.1"/>
    <property type="molecule type" value="Genomic_DNA"/>
</dbReference>
<protein>
    <submittedName>
        <fullName evidence="3">BFD-like [2Fe-2S] binding domain-containing protein</fullName>
    </submittedName>
</protein>
<evidence type="ECO:0000313" key="4">
    <source>
        <dbReference type="Proteomes" id="UP000242700"/>
    </source>
</evidence>
<dbReference type="Proteomes" id="UP000242700">
    <property type="component" value="Unassembled WGS sequence"/>
</dbReference>
<dbReference type="PANTHER" id="PTHR42949">
    <property type="entry name" value="ANAEROBIC GLYCEROL-3-PHOSPHATE DEHYDROGENASE SUBUNIT B"/>
    <property type="match status" value="1"/>
</dbReference>
<reference evidence="4" key="1">
    <citation type="submission" date="2016-10" db="EMBL/GenBank/DDBJ databases">
        <authorList>
            <person name="Varghese N."/>
            <person name="Submissions S."/>
        </authorList>
    </citation>
    <scope>NUCLEOTIDE SEQUENCE [LARGE SCALE GENOMIC DNA]</scope>
    <source>
        <strain evidence="4">CGMCC 1.8911</strain>
    </source>
</reference>
<keyword evidence="1" id="KW-0560">Oxidoreductase</keyword>
<sequence length="92" mass="10528">MRKEEDFVVCRCENVYYSELIEIMEDGASNSRELKLKSRAGMGFCNSRTCGPLLESMTDDKNNDFPHYVHLKSQPPIRTISLLNLARGNNND</sequence>
<feature type="domain" description="BFD-like [2Fe-2S]-binding" evidence="2">
    <location>
        <begin position="8"/>
        <end position="56"/>
    </location>
</feature>
<dbReference type="InterPro" id="IPR051691">
    <property type="entry name" value="Metab_Enz_Cyan_OpOx_G3PDH"/>
</dbReference>